<dbReference type="FunFam" id="3.50.40.10:FF:000002">
    <property type="entry name" value="phenylalanine--tRNA ligase beta subunit"/>
    <property type="match status" value="1"/>
</dbReference>
<dbReference type="CTD" id="10056"/>
<dbReference type="Proteomes" id="UP000887568">
    <property type="component" value="Unplaced"/>
</dbReference>
<dbReference type="GO" id="GO:0006432">
    <property type="term" value="P:phenylalanyl-tRNA aminoacylation"/>
    <property type="evidence" value="ECO:0007669"/>
    <property type="project" value="InterPro"/>
</dbReference>
<evidence type="ECO:0000256" key="8">
    <source>
        <dbReference type="ARBA" id="ARBA00022723"/>
    </source>
</evidence>
<dbReference type="InterPro" id="IPR045060">
    <property type="entry name" value="Phe-tRNA-ligase_IIc_bsu"/>
</dbReference>
<dbReference type="GO" id="GO:0000287">
    <property type="term" value="F:magnesium ion binding"/>
    <property type="evidence" value="ECO:0007669"/>
    <property type="project" value="InterPro"/>
</dbReference>
<dbReference type="GO" id="GO:0004826">
    <property type="term" value="F:phenylalanine-tRNA ligase activity"/>
    <property type="evidence" value="ECO:0007669"/>
    <property type="project" value="UniProtKB-EC"/>
</dbReference>
<evidence type="ECO:0000256" key="4">
    <source>
        <dbReference type="ARBA" id="ARBA00012814"/>
    </source>
</evidence>
<evidence type="ECO:0000313" key="16">
    <source>
        <dbReference type="EnsemblMetazoa" id="XP_038061645.1"/>
    </source>
</evidence>
<dbReference type="GO" id="GO:0005524">
    <property type="term" value="F:ATP binding"/>
    <property type="evidence" value="ECO:0007669"/>
    <property type="project" value="UniProtKB-KW"/>
</dbReference>
<organism evidence="16 17">
    <name type="scientific">Patiria miniata</name>
    <name type="common">Bat star</name>
    <name type="synonym">Asterina miniata</name>
    <dbReference type="NCBI Taxonomy" id="46514"/>
    <lineage>
        <taxon>Eukaryota</taxon>
        <taxon>Metazoa</taxon>
        <taxon>Echinodermata</taxon>
        <taxon>Eleutherozoa</taxon>
        <taxon>Asterozoa</taxon>
        <taxon>Asteroidea</taxon>
        <taxon>Valvatacea</taxon>
        <taxon>Valvatida</taxon>
        <taxon>Asterinidae</taxon>
        <taxon>Patiria</taxon>
    </lineage>
</organism>
<dbReference type="GO" id="GO:0009328">
    <property type="term" value="C:phenylalanine-tRNA ligase complex"/>
    <property type="evidence" value="ECO:0007669"/>
    <property type="project" value="TreeGrafter"/>
</dbReference>
<evidence type="ECO:0000256" key="10">
    <source>
        <dbReference type="ARBA" id="ARBA00022840"/>
    </source>
</evidence>
<dbReference type="InterPro" id="IPR004531">
    <property type="entry name" value="Phe-tRNA-synth_IIc_bsu_arc_euk"/>
</dbReference>
<evidence type="ECO:0000256" key="1">
    <source>
        <dbReference type="ARBA" id="ARBA00001946"/>
    </source>
</evidence>
<dbReference type="InterPro" id="IPR009061">
    <property type="entry name" value="DNA-bd_dom_put_sf"/>
</dbReference>
<dbReference type="SUPFAM" id="SSF46955">
    <property type="entry name" value="Putative DNA-binding domain"/>
    <property type="match status" value="2"/>
</dbReference>
<dbReference type="PANTHER" id="PTHR10947">
    <property type="entry name" value="PHENYLALANYL-TRNA SYNTHETASE BETA CHAIN AND LEUCINE-RICH REPEAT-CONTAINING PROTEIN 47"/>
    <property type="match status" value="1"/>
</dbReference>
<dbReference type="PROSITE" id="PS51483">
    <property type="entry name" value="B5"/>
    <property type="match status" value="1"/>
</dbReference>
<dbReference type="SMART" id="SM00873">
    <property type="entry name" value="B3_4"/>
    <property type="match status" value="1"/>
</dbReference>
<dbReference type="Gene3D" id="3.30.56.10">
    <property type="match status" value="2"/>
</dbReference>
<comment type="cofactor">
    <cofactor evidence="1">
        <name>Mg(2+)</name>
        <dbReference type="ChEBI" id="CHEBI:18420"/>
    </cofactor>
</comment>
<keyword evidence="13" id="KW-0030">Aminoacyl-tRNA synthetase</keyword>
<feature type="domain" description="B5" evidence="15">
    <location>
        <begin position="303"/>
        <end position="380"/>
    </location>
</feature>
<dbReference type="InterPro" id="IPR041616">
    <property type="entry name" value="PheRS_beta_core"/>
</dbReference>
<dbReference type="GO" id="GO:0003723">
    <property type="term" value="F:RNA binding"/>
    <property type="evidence" value="ECO:0007669"/>
    <property type="project" value="InterPro"/>
</dbReference>
<dbReference type="AlphaFoldDB" id="A0A914ACJ6"/>
<dbReference type="Pfam" id="PF03483">
    <property type="entry name" value="B3_4"/>
    <property type="match status" value="1"/>
</dbReference>
<dbReference type="FunFam" id="3.30.56.10:FF:000003">
    <property type="entry name" value="Phenylalanine--tRNA ligase beta subunit"/>
    <property type="match status" value="1"/>
</dbReference>
<evidence type="ECO:0000256" key="13">
    <source>
        <dbReference type="ARBA" id="ARBA00023146"/>
    </source>
</evidence>
<evidence type="ECO:0000256" key="2">
    <source>
        <dbReference type="ARBA" id="ARBA00004496"/>
    </source>
</evidence>
<evidence type="ECO:0000256" key="11">
    <source>
        <dbReference type="ARBA" id="ARBA00022842"/>
    </source>
</evidence>
<keyword evidence="12" id="KW-0648">Protein biosynthesis</keyword>
<dbReference type="GeneID" id="119732265"/>
<dbReference type="FunFam" id="3.30.56.10:FF:000008">
    <property type="entry name" value="Phenylalanyl-tRNA synthetase subunit beta"/>
    <property type="match status" value="1"/>
</dbReference>
<dbReference type="Pfam" id="PF03484">
    <property type="entry name" value="B5"/>
    <property type="match status" value="1"/>
</dbReference>
<dbReference type="CDD" id="cd00769">
    <property type="entry name" value="PheRS_beta_core"/>
    <property type="match status" value="1"/>
</dbReference>
<accession>A0A914ACJ6</accession>
<reference evidence="16" key="1">
    <citation type="submission" date="2022-11" db="UniProtKB">
        <authorList>
            <consortium name="EnsemblMetazoa"/>
        </authorList>
    </citation>
    <scope>IDENTIFICATION</scope>
</reference>
<dbReference type="Gene3D" id="3.50.40.10">
    <property type="entry name" value="Phenylalanyl-trna Synthetase, Chain B, domain 3"/>
    <property type="match status" value="1"/>
</dbReference>
<dbReference type="FunFam" id="3.30.930.10:FF:000032">
    <property type="entry name" value="Phenylalanine--tRNA ligase beta subunit"/>
    <property type="match status" value="1"/>
</dbReference>
<keyword evidence="17" id="KW-1185">Reference proteome</keyword>
<name>A0A914ACJ6_PATMI</name>
<dbReference type="InterPro" id="IPR020825">
    <property type="entry name" value="Phe-tRNA_synthase-like_B3/B4"/>
</dbReference>
<evidence type="ECO:0000256" key="5">
    <source>
        <dbReference type="ARBA" id="ARBA00017032"/>
    </source>
</evidence>
<dbReference type="EnsemblMetazoa" id="XM_038205717.1">
    <property type="protein sequence ID" value="XP_038061645.1"/>
    <property type="gene ID" value="LOC119732265"/>
</dbReference>
<dbReference type="InterPro" id="IPR040659">
    <property type="entry name" value="PhetRS_B1"/>
</dbReference>
<dbReference type="OrthoDB" id="1698572at2759"/>
<dbReference type="Pfam" id="PF17759">
    <property type="entry name" value="tRNA_synthFbeta"/>
    <property type="match status" value="1"/>
</dbReference>
<dbReference type="EC" id="6.1.1.20" evidence="4"/>
<evidence type="ECO:0000256" key="12">
    <source>
        <dbReference type="ARBA" id="ARBA00022917"/>
    </source>
</evidence>
<evidence type="ECO:0000259" key="15">
    <source>
        <dbReference type="PROSITE" id="PS51483"/>
    </source>
</evidence>
<evidence type="ECO:0000256" key="3">
    <source>
        <dbReference type="ARBA" id="ARBA00007438"/>
    </source>
</evidence>
<dbReference type="SMART" id="SM00874">
    <property type="entry name" value="B5"/>
    <property type="match status" value="1"/>
</dbReference>
<dbReference type="SUPFAM" id="SSF56037">
    <property type="entry name" value="PheT/TilS domain"/>
    <property type="match status" value="1"/>
</dbReference>
<dbReference type="NCBIfam" id="TIGR00471">
    <property type="entry name" value="pheT_arch"/>
    <property type="match status" value="1"/>
</dbReference>
<protein>
    <recommendedName>
        <fullName evidence="5">Phenylalanine--tRNA ligase beta subunit</fullName>
        <ecNumber evidence="4">6.1.1.20</ecNumber>
    </recommendedName>
    <alternativeName>
        <fullName evidence="14">Phenylalanyl-tRNA synthetase beta subunit</fullName>
    </alternativeName>
</protein>
<dbReference type="OMA" id="FPGRCAN"/>
<evidence type="ECO:0000313" key="17">
    <source>
        <dbReference type="Proteomes" id="UP000887568"/>
    </source>
</evidence>
<evidence type="ECO:0000256" key="6">
    <source>
        <dbReference type="ARBA" id="ARBA00022490"/>
    </source>
</evidence>
<keyword evidence="10" id="KW-0067">ATP-binding</keyword>
<proteinExistence type="inferred from homology"/>
<evidence type="ECO:0000256" key="7">
    <source>
        <dbReference type="ARBA" id="ARBA00022598"/>
    </source>
</evidence>
<evidence type="ECO:0000256" key="9">
    <source>
        <dbReference type="ARBA" id="ARBA00022741"/>
    </source>
</evidence>
<dbReference type="InterPro" id="IPR005147">
    <property type="entry name" value="tRNA_synthase_B5-dom"/>
</dbReference>
<comment type="subcellular location">
    <subcellularLocation>
        <location evidence="2">Cytoplasm</location>
    </subcellularLocation>
</comment>
<dbReference type="PANTHER" id="PTHR10947:SF0">
    <property type="entry name" value="PHENYLALANINE--TRNA LIGASE BETA SUBUNIT"/>
    <property type="match status" value="1"/>
</dbReference>
<sequence>MPTIAVPRDLLFEALGRTYTDEEFEELCFEYGLELDEITSEKAMISKEQGAEKAEGASDVVIYKVDIPANRYDLLCLEGLARALMVFLQKIEHPRYVATPPADGNMQRLIIKPDTARVRPFAVAAILKDITFTPESYKSFIDLQDKLHHNIGRRRALVSMGTHDLDTIQGPFYFDAQLPEDIKFKPLNQTKEYTAVEQMELFSTVGHLRHYLPIIRDKPVYPLIHDSNNVVLSMPPIINGEHSKITLDTKNMFVEITGTDRNKIEISLDILVSTFSQYCSKPFQIESVEVTYPDGSKTITPTLRYRHEQLPVKLINSRIGINEDAEALAKLLTRMCLSSEVVEDKKQLRVEVPPTRADVIHACDVIEDVAVAYGYNNLVERIPQTNTIGEQLPINKLTDLLRHEMAASGFTEVLTFALCSREDISEKMRKDMSTTNAVIISNPKTLDFQVARTCLLPGVLKTISNNRKMPLPIKAFEISDIIVQTKEKDVGAQNLRHFCAVHYNKLPGFEVIHGLLDRTMQLLEIPFSKEDGYHLKAIEDSTYFPGRCADVLLKGRSIGRIGVLHPEVLTKFELTNPCAALEITIEPFL</sequence>
<keyword evidence="11" id="KW-0460">Magnesium</keyword>
<dbReference type="InterPro" id="IPR005146">
    <property type="entry name" value="B3/B4_tRNA-bd"/>
</dbReference>
<dbReference type="SUPFAM" id="SSF55681">
    <property type="entry name" value="Class II aaRS and biotin synthetases"/>
    <property type="match status" value="1"/>
</dbReference>
<dbReference type="Gene3D" id="3.30.930.10">
    <property type="entry name" value="Bira Bifunctional Protein, Domain 2"/>
    <property type="match status" value="1"/>
</dbReference>
<keyword evidence="7" id="KW-0436">Ligase</keyword>
<dbReference type="RefSeq" id="XP_038061645.1">
    <property type="nucleotide sequence ID" value="XM_038205717.1"/>
</dbReference>
<dbReference type="InterPro" id="IPR045864">
    <property type="entry name" value="aa-tRNA-synth_II/BPL/LPL"/>
</dbReference>
<comment type="similarity">
    <text evidence="3">Belongs to the phenylalanyl-tRNA synthetase beta subunit family. Type 2 subfamily.</text>
</comment>
<keyword evidence="6" id="KW-0963">Cytoplasm</keyword>
<keyword evidence="8" id="KW-0479">Metal-binding</keyword>
<keyword evidence="9" id="KW-0547">Nucleotide-binding</keyword>
<dbReference type="Pfam" id="PF18262">
    <property type="entry name" value="PhetRS_B1"/>
    <property type="match status" value="1"/>
</dbReference>
<evidence type="ECO:0000256" key="14">
    <source>
        <dbReference type="ARBA" id="ARBA00033189"/>
    </source>
</evidence>